<keyword evidence="2" id="KW-1185">Reference proteome</keyword>
<proteinExistence type="predicted"/>
<dbReference type="EMBL" id="RCCJ01000001">
    <property type="protein sequence ID" value="RLJ70684.1"/>
    <property type="molecule type" value="Genomic_DNA"/>
</dbReference>
<dbReference type="AlphaFoldDB" id="A0A497XR01"/>
<name>A0A497XR01_9AQUI</name>
<dbReference type="Proteomes" id="UP000267841">
    <property type="component" value="Unassembled WGS sequence"/>
</dbReference>
<evidence type="ECO:0000313" key="2">
    <source>
        <dbReference type="Proteomes" id="UP000267841"/>
    </source>
</evidence>
<protein>
    <submittedName>
        <fullName evidence="1">Uncharacterized protein</fullName>
    </submittedName>
</protein>
<organism evidence="1 2">
    <name type="scientific">Hydrogenivirga caldilitoris</name>
    <dbReference type="NCBI Taxonomy" id="246264"/>
    <lineage>
        <taxon>Bacteria</taxon>
        <taxon>Pseudomonadati</taxon>
        <taxon>Aquificota</taxon>
        <taxon>Aquificia</taxon>
        <taxon>Aquificales</taxon>
        <taxon>Aquificaceae</taxon>
        <taxon>Hydrogenivirga</taxon>
    </lineage>
</organism>
<sequence>MSELQENLYRVYEKSLGKDLLEVKEEEKVPPEEGQVRLFFMTPPEFILVLKKEGDLNVIVPLTSYIQLAITNIYPPLIKWKGFRLVPLPFWVYANEKIIQKYSVPVFKLSNLEKIREYVKSARTKGIGKWREKFIKKVAERYKDLNLSSLIYEVMKAEEERKALVIEFPAALKERFESREEILLAAQPQNYLKGRDWLGVVENGVLFLYLPEEYSGKRIRISLGEEVIYEGEATALIKIENLPELPSYGFLEEELNVQVLGD</sequence>
<reference evidence="1 2" key="1">
    <citation type="submission" date="2018-10" db="EMBL/GenBank/DDBJ databases">
        <title>Genomic Encyclopedia of Archaeal and Bacterial Type Strains, Phase II (KMG-II): from individual species to whole genera.</title>
        <authorList>
            <person name="Goeker M."/>
        </authorList>
    </citation>
    <scope>NUCLEOTIDE SEQUENCE [LARGE SCALE GENOMIC DNA]</scope>
    <source>
        <strain evidence="1 2">DSM 16510</strain>
    </source>
</reference>
<evidence type="ECO:0000313" key="1">
    <source>
        <dbReference type="EMBL" id="RLJ70684.1"/>
    </source>
</evidence>
<comment type="caution">
    <text evidence="1">The sequence shown here is derived from an EMBL/GenBank/DDBJ whole genome shotgun (WGS) entry which is preliminary data.</text>
</comment>
<dbReference type="RefSeq" id="WP_245960402.1">
    <property type="nucleotide sequence ID" value="NZ_RCCJ01000001.1"/>
</dbReference>
<gene>
    <name evidence="1" type="ORF">BCF55_0965</name>
</gene>
<accession>A0A497XR01</accession>